<accession>A0A6H5J1P9</accession>
<dbReference type="EMBL" id="CADCXV010001171">
    <property type="protein sequence ID" value="CAB0042226.1"/>
    <property type="molecule type" value="Genomic_DNA"/>
</dbReference>
<reference evidence="2 3" key="1">
    <citation type="submission" date="2020-02" db="EMBL/GenBank/DDBJ databases">
        <authorList>
            <person name="Ferguson B K."/>
        </authorList>
    </citation>
    <scope>NUCLEOTIDE SEQUENCE [LARGE SCALE GENOMIC DNA]</scope>
</reference>
<dbReference type="PANTHER" id="PTHR37557">
    <property type="entry name" value="115 KDA PROTEIN IN TYPE-1 RETROTRANSPOSABLE ELEMENT R1DM-LIKE PROTEIN-RELATED-RELATED"/>
    <property type="match status" value="1"/>
</dbReference>
<proteinExistence type="predicted"/>
<evidence type="ECO:0008006" key="4">
    <source>
        <dbReference type="Google" id="ProtNLM"/>
    </source>
</evidence>
<organism evidence="2 3">
    <name type="scientific">Trichogramma brassicae</name>
    <dbReference type="NCBI Taxonomy" id="86971"/>
    <lineage>
        <taxon>Eukaryota</taxon>
        <taxon>Metazoa</taxon>
        <taxon>Ecdysozoa</taxon>
        <taxon>Arthropoda</taxon>
        <taxon>Hexapoda</taxon>
        <taxon>Insecta</taxon>
        <taxon>Pterygota</taxon>
        <taxon>Neoptera</taxon>
        <taxon>Endopterygota</taxon>
        <taxon>Hymenoptera</taxon>
        <taxon>Apocrita</taxon>
        <taxon>Proctotrupomorpha</taxon>
        <taxon>Chalcidoidea</taxon>
        <taxon>Trichogrammatidae</taxon>
        <taxon>Trichogramma</taxon>
    </lineage>
</organism>
<dbReference type="AlphaFoldDB" id="A0A6H5J1P9"/>
<dbReference type="OrthoDB" id="7698324at2759"/>
<feature type="chain" id="PRO_5026320001" description="Reverse transcriptase domain-containing protein" evidence="1">
    <location>
        <begin position="27"/>
        <end position="442"/>
    </location>
</feature>
<evidence type="ECO:0000256" key="1">
    <source>
        <dbReference type="SAM" id="SignalP"/>
    </source>
</evidence>
<dbReference type="PANTHER" id="PTHR37557:SF4">
    <property type="entry name" value="CCHC-TYPE DOMAIN-CONTAINING PROTEIN"/>
    <property type="match status" value="1"/>
</dbReference>
<keyword evidence="3" id="KW-1185">Reference proteome</keyword>
<dbReference type="Proteomes" id="UP000479190">
    <property type="component" value="Unassembled WGS sequence"/>
</dbReference>
<name>A0A6H5J1P9_9HYME</name>
<feature type="signal peptide" evidence="1">
    <location>
        <begin position="1"/>
        <end position="26"/>
    </location>
</feature>
<sequence length="442" mass="49392">MSSDWLLDYLSATLLLWVLFRTRLETRTKESNTHASHWEFFTKLTGVMKVKVVALRSTEGGWLASRCEPALPGRIKLIASCRAPRACHLKVLKCLDKQVRVAVRRWLRLPKDVPIAYFHAACEDGGLGIPPFRTAIPALVHSRLMSMADSSSKAVRDVFRHQSVQKSIRWAEKFLTIGGKSLLCSNDRKKHWASLLHQANDGVELRECARVYASSSWVDRESAGITGRDYVQFHHVRINSLPTRIRTSRGQRNDARPLNCRAGCGTTETAAHVIQGCHRTHGGRILRHDAICRIAVSSLRQAGWRTRENPHFHTRSGLRKPDIVADKEGVVKVVDAQIVSAATPLDDSHSRKVAKYDTPELKQLIATEIGTEVSNVSVTSITISWRGIWSSRSAADLCDLGLKGILNGITTRALQGSHTNWSRWNKMTNIVHQGFRTRAGIG</sequence>
<protein>
    <recommendedName>
        <fullName evidence="4">Reverse transcriptase domain-containing protein</fullName>
    </recommendedName>
</protein>
<evidence type="ECO:0000313" key="2">
    <source>
        <dbReference type="EMBL" id="CAB0042226.1"/>
    </source>
</evidence>
<keyword evidence="1" id="KW-0732">Signal</keyword>
<gene>
    <name evidence="2" type="ORF">TBRA_LOCUS13858</name>
</gene>
<evidence type="ECO:0000313" key="3">
    <source>
        <dbReference type="Proteomes" id="UP000479190"/>
    </source>
</evidence>